<accession>Q1YXZ5</accession>
<protein>
    <submittedName>
        <fullName evidence="1">Uncharacterized protein</fullName>
    </submittedName>
</protein>
<evidence type="ECO:0000313" key="2">
    <source>
        <dbReference type="Proteomes" id="UP000003789"/>
    </source>
</evidence>
<feature type="non-terminal residue" evidence="1">
    <location>
        <position position="23"/>
    </location>
</feature>
<gene>
    <name evidence="1" type="ORF">P3TCK_07044</name>
</gene>
<organism evidence="1 2">
    <name type="scientific">Photobacterium profundum 3TCK</name>
    <dbReference type="NCBI Taxonomy" id="314280"/>
    <lineage>
        <taxon>Bacteria</taxon>
        <taxon>Pseudomonadati</taxon>
        <taxon>Pseudomonadota</taxon>
        <taxon>Gammaproteobacteria</taxon>
        <taxon>Vibrionales</taxon>
        <taxon>Vibrionaceae</taxon>
        <taxon>Photobacterium</taxon>
    </lineage>
</organism>
<dbReference type="Proteomes" id="UP000003789">
    <property type="component" value="Unassembled WGS sequence"/>
</dbReference>
<name>Q1YXZ5_9GAMM</name>
<dbReference type="AlphaFoldDB" id="Q1YXZ5"/>
<reference evidence="1 2" key="1">
    <citation type="submission" date="2006-03" db="EMBL/GenBank/DDBJ databases">
        <authorList>
            <person name="Bartlett D.H."/>
            <person name="Valle G."/>
            <person name="Lauro F.M."/>
            <person name="Vezzi A."/>
            <person name="Simonato F."/>
            <person name="Eloe E."/>
            <person name="Vitulo N."/>
            <person name="Stratton T.K."/>
            <person name="D'angelo M."/>
            <person name="Ferriera S."/>
            <person name="Johnson J."/>
            <person name="Kravitz S."/>
            <person name="Beeson K."/>
            <person name="Sutton G."/>
            <person name="Rogers Y."/>
            <person name="Friedman R."/>
            <person name="Frazier M."/>
            <person name="Venter J.C."/>
        </authorList>
    </citation>
    <scope>NUCLEOTIDE SEQUENCE [LARGE SCALE GENOMIC DNA]</scope>
    <source>
        <strain evidence="1 2">3TCK</strain>
    </source>
</reference>
<dbReference type="HOGENOM" id="CLU_3423948_0_0_6"/>
<comment type="caution">
    <text evidence="1">The sequence shown here is derived from an EMBL/GenBank/DDBJ whole genome shotgun (WGS) entry which is preliminary data.</text>
</comment>
<dbReference type="EMBL" id="AAPH01000040">
    <property type="protein sequence ID" value="EAS41102.1"/>
    <property type="molecule type" value="Genomic_DNA"/>
</dbReference>
<evidence type="ECO:0000313" key="1">
    <source>
        <dbReference type="EMBL" id="EAS41102.1"/>
    </source>
</evidence>
<sequence length="23" mass="2648">MNQILLIEDDKLLGEGLSEYLIQ</sequence>
<proteinExistence type="predicted"/>